<proteinExistence type="predicted"/>
<comment type="caution">
    <text evidence="1">The sequence shown here is derived from an EMBL/GenBank/DDBJ whole genome shotgun (WGS) entry which is preliminary data.</text>
</comment>
<evidence type="ECO:0000313" key="1">
    <source>
        <dbReference type="EMBL" id="MPC30048.1"/>
    </source>
</evidence>
<organism evidence="1 2">
    <name type="scientific">Portunus trituberculatus</name>
    <name type="common">Swimming crab</name>
    <name type="synonym">Neptunus trituberculatus</name>
    <dbReference type="NCBI Taxonomy" id="210409"/>
    <lineage>
        <taxon>Eukaryota</taxon>
        <taxon>Metazoa</taxon>
        <taxon>Ecdysozoa</taxon>
        <taxon>Arthropoda</taxon>
        <taxon>Crustacea</taxon>
        <taxon>Multicrustacea</taxon>
        <taxon>Malacostraca</taxon>
        <taxon>Eumalacostraca</taxon>
        <taxon>Eucarida</taxon>
        <taxon>Decapoda</taxon>
        <taxon>Pleocyemata</taxon>
        <taxon>Brachyura</taxon>
        <taxon>Eubrachyura</taxon>
        <taxon>Portunoidea</taxon>
        <taxon>Portunidae</taxon>
        <taxon>Portuninae</taxon>
        <taxon>Portunus</taxon>
    </lineage>
</organism>
<dbReference type="Proteomes" id="UP000324222">
    <property type="component" value="Unassembled WGS sequence"/>
</dbReference>
<dbReference type="EMBL" id="VSRR010002184">
    <property type="protein sequence ID" value="MPC30048.1"/>
    <property type="molecule type" value="Genomic_DNA"/>
</dbReference>
<gene>
    <name evidence="1" type="ORF">E2C01_023302</name>
</gene>
<accession>A0A5B7E8G5</accession>
<protein>
    <submittedName>
        <fullName evidence="1">Uncharacterized protein</fullName>
    </submittedName>
</protein>
<keyword evidence="2" id="KW-1185">Reference proteome</keyword>
<sequence length="150" mass="17472">MKMFCDCKEYHLLGSGDERTYWNFCGKLCCALQSWAGSDFLCTHESDYLVWRIRGIRIRIRVLEHGVARRWICLRAESDWLPSDESKQRGTRLAAWIRLPVRVSCLHNMEEEKAIFLSQEPDLASLCLLPMKYSPLNIFLLGPNFFLGIV</sequence>
<dbReference type="AlphaFoldDB" id="A0A5B7E8G5"/>
<evidence type="ECO:0000313" key="2">
    <source>
        <dbReference type="Proteomes" id="UP000324222"/>
    </source>
</evidence>
<reference evidence="1 2" key="1">
    <citation type="submission" date="2019-05" db="EMBL/GenBank/DDBJ databases">
        <title>Another draft genome of Portunus trituberculatus and its Hox gene families provides insights of decapod evolution.</title>
        <authorList>
            <person name="Jeong J.-H."/>
            <person name="Song I."/>
            <person name="Kim S."/>
            <person name="Choi T."/>
            <person name="Kim D."/>
            <person name="Ryu S."/>
            <person name="Kim W."/>
        </authorList>
    </citation>
    <scope>NUCLEOTIDE SEQUENCE [LARGE SCALE GENOMIC DNA]</scope>
    <source>
        <tissue evidence="1">Muscle</tissue>
    </source>
</reference>
<name>A0A5B7E8G5_PORTR</name>